<sequence length="202" mass="22851">MITSCDELKKKIQSTNFIVSAASDIKYKSNTYKHGSTVENTTAATASTEQPKEVNEFQQKAQNDIARPQLPVQQDLQASTTEMFTKVSKYLSGELATTLADYNLLVQMNNVTSAKYHDMTEITKGLTLYMNDLKIQYEQFQPYIEKINDLDKNVTDLEKTVQVIDEYTKRLENKFKNIDKTALLPINPTPTTTVPPPTTTPK</sequence>
<reference evidence="3" key="1">
    <citation type="journal article" date="2011" name="Genome Res.">
        <title>Phylogeny-wide analysis of social amoeba genomes highlights ancient origins for complex intercellular communication.</title>
        <authorList>
            <person name="Heidel A.J."/>
            <person name="Lawal H.M."/>
            <person name="Felder M."/>
            <person name="Schilde C."/>
            <person name="Helps N.R."/>
            <person name="Tunggal B."/>
            <person name="Rivero F."/>
            <person name="John U."/>
            <person name="Schleicher M."/>
            <person name="Eichinger L."/>
            <person name="Platzer M."/>
            <person name="Noegel A.A."/>
            <person name="Schaap P."/>
            <person name="Gloeckner G."/>
        </authorList>
    </citation>
    <scope>NUCLEOTIDE SEQUENCE [LARGE SCALE GENOMIC DNA]</scope>
    <source>
        <strain evidence="3">SH3</strain>
    </source>
</reference>
<protein>
    <submittedName>
        <fullName evidence="2">Biogenesis of lysosome-related organelles complex-1</fullName>
    </submittedName>
</protein>
<dbReference type="GO" id="GO:0031083">
    <property type="term" value="C:BLOC-1 complex"/>
    <property type="evidence" value="ECO:0007669"/>
    <property type="project" value="TreeGrafter"/>
</dbReference>
<keyword evidence="3" id="KW-1185">Reference proteome</keyword>
<evidence type="ECO:0000313" key="2">
    <source>
        <dbReference type="EMBL" id="EGG18344.1"/>
    </source>
</evidence>
<dbReference type="InterPro" id="IPR019269">
    <property type="entry name" value="BLOC1_su2"/>
</dbReference>
<dbReference type="GO" id="GO:0043015">
    <property type="term" value="F:gamma-tubulin binding"/>
    <property type="evidence" value="ECO:0007669"/>
    <property type="project" value="TreeGrafter"/>
</dbReference>
<dbReference type="PANTHER" id="PTHR46479">
    <property type="entry name" value="BIOGENESIS OF LYSOSOME-RELATED ORGANELLES COMPLEX 1 SUBUNIT 2"/>
    <property type="match status" value="1"/>
</dbReference>
<dbReference type="GO" id="GO:0099078">
    <property type="term" value="C:BORC complex"/>
    <property type="evidence" value="ECO:0007669"/>
    <property type="project" value="TreeGrafter"/>
</dbReference>
<comment type="similarity">
    <text evidence="1">Belongs to the BLOC1S2 family.</text>
</comment>
<dbReference type="PANTHER" id="PTHR46479:SF1">
    <property type="entry name" value="BIOGENESIS OF LYSOSOME-RELATED ORGANELLES COMPLEX 1 SUBUNIT 2"/>
    <property type="match status" value="1"/>
</dbReference>
<gene>
    <name evidence="2" type="primary">bloc1s2</name>
    <name evidence="2" type="ORF">DFA_03838</name>
</gene>
<dbReference type="Pfam" id="PF10046">
    <property type="entry name" value="BLOC1_2"/>
    <property type="match status" value="1"/>
</dbReference>
<dbReference type="GeneID" id="14870577"/>
<dbReference type="GO" id="GO:0000930">
    <property type="term" value="C:gamma-tubulin complex"/>
    <property type="evidence" value="ECO:0007669"/>
    <property type="project" value="TreeGrafter"/>
</dbReference>
<accession>F4Q0J3</accession>
<dbReference type="RefSeq" id="XP_004366248.1">
    <property type="nucleotide sequence ID" value="XM_004366191.1"/>
</dbReference>
<dbReference type="STRING" id="1054147.F4Q0J3"/>
<evidence type="ECO:0000256" key="1">
    <source>
        <dbReference type="ARBA" id="ARBA00008468"/>
    </source>
</evidence>
<dbReference type="Proteomes" id="UP000007797">
    <property type="component" value="Unassembled WGS sequence"/>
</dbReference>
<organism evidence="2 3">
    <name type="scientific">Cavenderia fasciculata</name>
    <name type="common">Slime mold</name>
    <name type="synonym">Dictyostelium fasciculatum</name>
    <dbReference type="NCBI Taxonomy" id="261658"/>
    <lineage>
        <taxon>Eukaryota</taxon>
        <taxon>Amoebozoa</taxon>
        <taxon>Evosea</taxon>
        <taxon>Eumycetozoa</taxon>
        <taxon>Dictyostelia</taxon>
        <taxon>Acytosteliales</taxon>
        <taxon>Cavenderiaceae</taxon>
        <taxon>Cavenderia</taxon>
    </lineage>
</organism>
<dbReference type="KEGG" id="dfa:DFA_03838"/>
<evidence type="ECO:0000313" key="3">
    <source>
        <dbReference type="Proteomes" id="UP000007797"/>
    </source>
</evidence>
<dbReference type="AlphaFoldDB" id="F4Q0J3"/>
<name>F4Q0J3_CACFS</name>
<dbReference type="GO" id="GO:0032418">
    <property type="term" value="P:lysosome localization"/>
    <property type="evidence" value="ECO:0007669"/>
    <property type="project" value="TreeGrafter"/>
</dbReference>
<dbReference type="OrthoDB" id="244061at2759"/>
<dbReference type="OMA" id="KYHDMTE"/>
<proteinExistence type="inferred from homology"/>
<dbReference type="EMBL" id="GL883018">
    <property type="protein sequence ID" value="EGG18344.1"/>
    <property type="molecule type" value="Genomic_DNA"/>
</dbReference>
<dbReference type="GO" id="GO:0016197">
    <property type="term" value="P:endosomal transport"/>
    <property type="evidence" value="ECO:0007669"/>
    <property type="project" value="TreeGrafter"/>
</dbReference>